<organism evidence="8">
    <name type="scientific">Fusarium oxysporum (strain Fo5176)</name>
    <name type="common">Fusarium vascular wilt</name>
    <dbReference type="NCBI Taxonomy" id="660025"/>
    <lineage>
        <taxon>Eukaryota</taxon>
        <taxon>Fungi</taxon>
        <taxon>Dikarya</taxon>
        <taxon>Ascomycota</taxon>
        <taxon>Pezizomycotina</taxon>
        <taxon>Sordariomycetes</taxon>
        <taxon>Hypocreomycetidae</taxon>
        <taxon>Hypocreales</taxon>
        <taxon>Nectriaceae</taxon>
        <taxon>Fusarium</taxon>
        <taxon>Fusarium oxysporum species complex</taxon>
    </lineage>
</organism>
<accession>F9F5W1</accession>
<evidence type="ECO:0000256" key="4">
    <source>
        <dbReference type="ARBA" id="ARBA00049194"/>
    </source>
</evidence>
<dbReference type="Pfam" id="PF00171">
    <property type="entry name" value="Aldedh"/>
    <property type="match status" value="1"/>
</dbReference>
<dbReference type="Gene3D" id="3.40.309.10">
    <property type="entry name" value="Aldehyde Dehydrogenase, Chain A, domain 2"/>
    <property type="match status" value="1"/>
</dbReference>
<dbReference type="EMBL" id="AFQF01000624">
    <property type="protein sequence ID" value="EGU87690.1"/>
    <property type="molecule type" value="Genomic_DNA"/>
</dbReference>
<evidence type="ECO:0000313" key="8">
    <source>
        <dbReference type="EMBL" id="EGU87690.1"/>
    </source>
</evidence>
<dbReference type="InterPro" id="IPR016162">
    <property type="entry name" value="Ald_DH_N"/>
</dbReference>
<dbReference type="InterPro" id="IPR029510">
    <property type="entry name" value="Ald_DH_CS_GLU"/>
</dbReference>
<dbReference type="GO" id="GO:0004029">
    <property type="term" value="F:aldehyde dehydrogenase (NAD+) activity"/>
    <property type="evidence" value="ECO:0007669"/>
    <property type="project" value="UniProtKB-EC"/>
</dbReference>
<evidence type="ECO:0000256" key="2">
    <source>
        <dbReference type="ARBA" id="ARBA00023002"/>
    </source>
</evidence>
<comment type="catalytic activity">
    <reaction evidence="4">
        <text>an aldehyde + NAD(+) + H2O = a carboxylate + NADH + 2 H(+)</text>
        <dbReference type="Rhea" id="RHEA:16185"/>
        <dbReference type="ChEBI" id="CHEBI:15377"/>
        <dbReference type="ChEBI" id="CHEBI:15378"/>
        <dbReference type="ChEBI" id="CHEBI:17478"/>
        <dbReference type="ChEBI" id="CHEBI:29067"/>
        <dbReference type="ChEBI" id="CHEBI:57540"/>
        <dbReference type="ChEBI" id="CHEBI:57945"/>
        <dbReference type="EC" id="1.2.1.3"/>
    </reaction>
</comment>
<evidence type="ECO:0000256" key="1">
    <source>
        <dbReference type="ARBA" id="ARBA00009986"/>
    </source>
</evidence>
<proteinExistence type="inferred from homology"/>
<dbReference type="FunFam" id="3.40.309.10:FF:000012">
    <property type="entry name" value="Betaine aldehyde dehydrogenase"/>
    <property type="match status" value="1"/>
</dbReference>
<dbReference type="FunFam" id="3.40.605.10:FF:000001">
    <property type="entry name" value="Aldehyde dehydrogenase 1"/>
    <property type="match status" value="1"/>
</dbReference>
<dbReference type="PaxDb" id="5507-FOXG_07417P0"/>
<evidence type="ECO:0000259" key="7">
    <source>
        <dbReference type="Pfam" id="PF00171"/>
    </source>
</evidence>
<dbReference type="Gene3D" id="3.40.605.10">
    <property type="entry name" value="Aldehyde Dehydrogenase, Chain A, domain 1"/>
    <property type="match status" value="1"/>
</dbReference>
<dbReference type="InterPro" id="IPR016163">
    <property type="entry name" value="Ald_DH_C"/>
</dbReference>
<dbReference type="AlphaFoldDB" id="F9F5W1"/>
<keyword evidence="2 6" id="KW-0560">Oxidoreductase</keyword>
<evidence type="ECO:0000256" key="5">
    <source>
        <dbReference type="PROSITE-ProRule" id="PRU10007"/>
    </source>
</evidence>
<gene>
    <name evidence="8" type="ORF">FOXB_01786</name>
</gene>
<comment type="caution">
    <text evidence="8">The sequence shown here is derived from an EMBL/GenBank/DDBJ whole genome shotgun (WGS) entry which is preliminary data.</text>
</comment>
<dbReference type="InterPro" id="IPR015590">
    <property type="entry name" value="Aldehyde_DH_dom"/>
</dbReference>
<name>F9F5W1_FUSOF</name>
<sequence length="510" mass="55159">MPAAKTPRDIETRLFTNGEFVESSDKKTFELKSPSTHQVVAEVHEASESDTNAAVAAAKAAFPAWSELSPKDRGQYFKKLASLILESHHELAYLEAISMGRPVKGYFDAFAAADTFNYYAEAGAVVLGTSSLNMPGHLNFTLRQPYGVAAAIIPWNVPILFLALKAAPALMAGNTVVLKSSEKAPLTSAKVAQLVQKAGFPPGVFNIISGHGKTSGAILSSHMDVRVLSFTGSGPTGRLIQAAAAKSNLKNVILELGGKSPAIIFDDADLEKAAAETAHSIQWNSGQVCMANSRIYVHESIAEPFIESFKKKFQVIAAGDPTDEKVNHGPQADEIQYNNVRSYIEMGKTSGKRILGMDHEATPDGYLIHPTIFVETQEDARIMKEEIFGPVVNINTFKTEAEAISKANDTEFGLYAAVYSKNIDRALRVAKRLEAGTVGVNCTSPTQAKDMPFGGYKTSGVGREGTTVSLNNFLETKTVLVKLEEFYHQPPLRQVLSAEAYPWPELAQSS</sequence>
<dbReference type="STRING" id="660025.F9F5W1"/>
<feature type="domain" description="Aldehyde dehydrogenase" evidence="7">
    <location>
        <begin position="20"/>
        <end position="479"/>
    </location>
</feature>
<dbReference type="PANTHER" id="PTHR11699">
    <property type="entry name" value="ALDEHYDE DEHYDROGENASE-RELATED"/>
    <property type="match status" value="1"/>
</dbReference>
<reference evidence="8" key="1">
    <citation type="journal article" date="2012" name="Mol. Plant Microbe Interact.">
        <title>A highly conserved effector in Fusarium oxysporum is required for full virulence on Arabidopsis.</title>
        <authorList>
            <person name="Thatcher L.F."/>
            <person name="Gardiner D.M."/>
            <person name="Kazan K."/>
            <person name="Manners J."/>
        </authorList>
    </citation>
    <scope>NUCLEOTIDE SEQUENCE [LARGE SCALE GENOMIC DNA]</scope>
    <source>
        <strain evidence="8">Fo5176</strain>
    </source>
</reference>
<dbReference type="SUPFAM" id="SSF53720">
    <property type="entry name" value="ALDH-like"/>
    <property type="match status" value="1"/>
</dbReference>
<evidence type="ECO:0000256" key="6">
    <source>
        <dbReference type="RuleBase" id="RU003345"/>
    </source>
</evidence>
<dbReference type="PROSITE" id="PS00687">
    <property type="entry name" value="ALDEHYDE_DEHYDR_GLU"/>
    <property type="match status" value="1"/>
</dbReference>
<protein>
    <recommendedName>
        <fullName evidence="3">aldehyde dehydrogenase (NAD(+))</fullName>
        <ecNumber evidence="3">1.2.1.3</ecNumber>
    </recommendedName>
</protein>
<dbReference type="EC" id="1.2.1.3" evidence="3"/>
<dbReference type="InterPro" id="IPR016161">
    <property type="entry name" value="Ald_DH/histidinol_DH"/>
</dbReference>
<dbReference type="OrthoDB" id="310895at2759"/>
<feature type="active site" evidence="5">
    <location>
        <position position="255"/>
    </location>
</feature>
<evidence type="ECO:0000256" key="3">
    <source>
        <dbReference type="ARBA" id="ARBA00024226"/>
    </source>
</evidence>
<comment type="similarity">
    <text evidence="1 6">Belongs to the aldehyde dehydrogenase family.</text>
</comment>